<feature type="domain" description="STI1" evidence="15">
    <location>
        <begin position="334"/>
        <end position="373"/>
    </location>
</feature>
<evidence type="ECO:0000256" key="3">
    <source>
        <dbReference type="ARBA" id="ARBA00022640"/>
    </source>
</evidence>
<accession>A0A835YN98</accession>
<keyword evidence="4" id="KW-0812">Transmembrane</keyword>
<protein>
    <recommendedName>
        <fullName evidence="12">Protein TIC 40, chloroplastic</fullName>
    </recommendedName>
    <alternativeName>
        <fullName evidence="13">Translocon at the inner envelope membrane of chloroplasts 40</fullName>
    </alternativeName>
</protein>
<keyword evidence="1" id="KW-0813">Transport</keyword>
<keyword evidence="7" id="KW-0809">Transit peptide</keyword>
<dbReference type="FunFam" id="1.10.260.100:FF:000008">
    <property type="entry name" value="Protein TIC 40, chloroplastic"/>
    <property type="match status" value="1"/>
</dbReference>
<name>A0A835YN98_9CHLO</name>
<evidence type="ECO:0000256" key="13">
    <source>
        <dbReference type="ARBA" id="ARBA00082202"/>
    </source>
</evidence>
<feature type="compositionally biased region" description="Low complexity" evidence="14">
    <location>
        <begin position="186"/>
        <end position="209"/>
    </location>
</feature>
<dbReference type="GO" id="GO:0045037">
    <property type="term" value="P:protein import into chloroplast stroma"/>
    <property type="evidence" value="ECO:0007669"/>
    <property type="project" value="TreeGrafter"/>
</dbReference>
<evidence type="ECO:0000256" key="7">
    <source>
        <dbReference type="ARBA" id="ARBA00022946"/>
    </source>
</evidence>
<dbReference type="AlphaFoldDB" id="A0A835YN98"/>
<keyword evidence="9" id="KW-0472">Membrane</keyword>
<keyword evidence="8" id="KW-1133">Transmembrane helix</keyword>
<dbReference type="InterPro" id="IPR038108">
    <property type="entry name" value="RPN13_DEUBAD_sf"/>
</dbReference>
<dbReference type="InterPro" id="IPR041243">
    <property type="entry name" value="STI1/HOP_DP"/>
</dbReference>
<dbReference type="GO" id="GO:0009535">
    <property type="term" value="C:chloroplast thylakoid membrane"/>
    <property type="evidence" value="ECO:0007669"/>
    <property type="project" value="TreeGrafter"/>
</dbReference>
<dbReference type="InterPro" id="IPR006636">
    <property type="entry name" value="STI1_HS-bd"/>
</dbReference>
<dbReference type="Pfam" id="PF17830">
    <property type="entry name" value="STI1-HOP_DP"/>
    <property type="match status" value="1"/>
</dbReference>
<evidence type="ECO:0000259" key="15">
    <source>
        <dbReference type="SMART" id="SM00727"/>
    </source>
</evidence>
<gene>
    <name evidence="16" type="ORF">HYH03_001600</name>
</gene>
<evidence type="ECO:0000256" key="12">
    <source>
        <dbReference type="ARBA" id="ARBA00070821"/>
    </source>
</evidence>
<evidence type="ECO:0000256" key="8">
    <source>
        <dbReference type="ARBA" id="ARBA00022989"/>
    </source>
</evidence>
<feature type="compositionally biased region" description="Low complexity" evidence="14">
    <location>
        <begin position="158"/>
        <end position="173"/>
    </location>
</feature>
<keyword evidence="6" id="KW-0653">Protein transport</keyword>
<organism evidence="16 17">
    <name type="scientific">Edaphochlamys debaryana</name>
    <dbReference type="NCBI Taxonomy" id="47281"/>
    <lineage>
        <taxon>Eukaryota</taxon>
        <taxon>Viridiplantae</taxon>
        <taxon>Chlorophyta</taxon>
        <taxon>core chlorophytes</taxon>
        <taxon>Chlorophyceae</taxon>
        <taxon>CS clade</taxon>
        <taxon>Chlamydomonadales</taxon>
        <taxon>Chlamydomonadales incertae sedis</taxon>
        <taxon>Edaphochlamys</taxon>
    </lineage>
</organism>
<comment type="caution">
    <text evidence="16">The sequence shown here is derived from an EMBL/GenBank/DDBJ whole genome shotgun (WGS) entry which is preliminary data.</text>
</comment>
<proteinExistence type="predicted"/>
<evidence type="ECO:0000256" key="6">
    <source>
        <dbReference type="ARBA" id="ARBA00022927"/>
    </source>
</evidence>
<feature type="compositionally biased region" description="Gly residues" evidence="14">
    <location>
        <begin position="220"/>
        <end position="235"/>
    </location>
</feature>
<feature type="region of interest" description="Disordered" evidence="14">
    <location>
        <begin position="122"/>
        <end position="141"/>
    </location>
</feature>
<dbReference type="PANTHER" id="PTHR47296">
    <property type="entry name" value="PROTEIN TIC 40, CHLOROPLASTIC"/>
    <property type="match status" value="1"/>
</dbReference>
<evidence type="ECO:0000256" key="11">
    <source>
        <dbReference type="ARBA" id="ARBA00060470"/>
    </source>
</evidence>
<feature type="domain" description="STI1" evidence="15">
    <location>
        <begin position="251"/>
        <end position="285"/>
    </location>
</feature>
<evidence type="ECO:0000256" key="5">
    <source>
        <dbReference type="ARBA" id="ARBA00022737"/>
    </source>
</evidence>
<keyword evidence="5" id="KW-0677">Repeat</keyword>
<evidence type="ECO:0000256" key="9">
    <source>
        <dbReference type="ARBA" id="ARBA00023136"/>
    </source>
</evidence>
<sequence>MAVPPNAYYPPPPAPYKEEAPSAGAPWWIWLGAGVILGQILAKVQEFMKNPKTPQQMMMEMAMKQMSGSMGGAGGPGASPFGAAGSPFGAAGSPFGAAAGGPGANPFANFAAAAAAAPTSTVDTTASPAGAASAEGKKGDKFASRLNSEGREPRKADAPAAAAAATSASAASAKPLDVVEPVVKEPSSSGPSSSGPSSSSSARSAFSFADVDTEAQARSGGAGAGAGASGNGGQPGETAVMSEMMESMLRNPEMQKMLYPYLPEPMRNPQSIEWMLSNPEVKKQMEQMFAQNNIMSPQMMDMMKNMDFNQDKVNKQFQELGLKPEDVISKVMANPELAAGFSNPKVQAAIIDISGNPMNIVKYQQDPEIMKVLEKVTEIFQPQMGGQR</sequence>
<evidence type="ECO:0000313" key="17">
    <source>
        <dbReference type="Proteomes" id="UP000612055"/>
    </source>
</evidence>
<reference evidence="16" key="1">
    <citation type="journal article" date="2020" name="bioRxiv">
        <title>Comparative genomics of Chlamydomonas.</title>
        <authorList>
            <person name="Craig R.J."/>
            <person name="Hasan A.R."/>
            <person name="Ness R.W."/>
            <person name="Keightley P.D."/>
        </authorList>
    </citation>
    <scope>NUCLEOTIDE SEQUENCE</scope>
    <source>
        <strain evidence="16">CCAP 11/70</strain>
    </source>
</reference>
<keyword evidence="17" id="KW-1185">Reference proteome</keyword>
<dbReference type="SMART" id="SM00727">
    <property type="entry name" value="STI1"/>
    <property type="match status" value="2"/>
</dbReference>
<feature type="region of interest" description="Disordered" evidence="14">
    <location>
        <begin position="147"/>
        <end position="238"/>
    </location>
</feature>
<keyword evidence="2" id="KW-0150">Chloroplast</keyword>
<evidence type="ECO:0000256" key="4">
    <source>
        <dbReference type="ARBA" id="ARBA00022692"/>
    </source>
</evidence>
<comment type="subcellular location">
    <subcellularLocation>
        <location evidence="11">Plastid</location>
        <location evidence="11">Chloroplast inner membrane</location>
        <topology evidence="11">Single-pass membrane protein</topology>
    </subcellularLocation>
</comment>
<dbReference type="Proteomes" id="UP000612055">
    <property type="component" value="Unassembled WGS sequence"/>
</dbReference>
<evidence type="ECO:0000256" key="14">
    <source>
        <dbReference type="SAM" id="MobiDB-lite"/>
    </source>
</evidence>
<dbReference type="Gene3D" id="1.10.2020.20">
    <property type="match status" value="1"/>
</dbReference>
<dbReference type="EMBL" id="JAEHOE010000003">
    <property type="protein sequence ID" value="KAG2500839.1"/>
    <property type="molecule type" value="Genomic_DNA"/>
</dbReference>
<dbReference type="Gene3D" id="1.10.260.100">
    <property type="match status" value="1"/>
</dbReference>
<evidence type="ECO:0000256" key="10">
    <source>
        <dbReference type="ARBA" id="ARBA00056414"/>
    </source>
</evidence>
<feature type="compositionally biased region" description="Basic and acidic residues" evidence="14">
    <location>
        <begin position="147"/>
        <end position="157"/>
    </location>
</feature>
<keyword evidence="3" id="KW-0934">Plastid</keyword>
<evidence type="ECO:0000256" key="2">
    <source>
        <dbReference type="ARBA" id="ARBA00022528"/>
    </source>
</evidence>
<dbReference type="GO" id="GO:0009658">
    <property type="term" value="P:chloroplast organization"/>
    <property type="evidence" value="ECO:0007669"/>
    <property type="project" value="TreeGrafter"/>
</dbReference>
<evidence type="ECO:0000256" key="1">
    <source>
        <dbReference type="ARBA" id="ARBA00022448"/>
    </source>
</evidence>
<dbReference type="PANTHER" id="PTHR47296:SF1">
    <property type="entry name" value="PROTEIN TIC 40, CHLOROPLASTIC"/>
    <property type="match status" value="1"/>
</dbReference>
<dbReference type="OrthoDB" id="533763at2759"/>
<dbReference type="GO" id="GO:0009706">
    <property type="term" value="C:chloroplast inner membrane"/>
    <property type="evidence" value="ECO:0007669"/>
    <property type="project" value="UniProtKB-SubCell"/>
</dbReference>
<comment type="function">
    <text evidence="10">Involved in protein precursor import into chloroplasts. Part of the motor complex consisting of a co-chaperone (TIC40) and a chaperone (HSP93) associated with the import channel (TIC110). Causes the release of bound transit peptides from TIC110 and stimulates ATP hydrolysis by HSP93. Involved in reinsertion of proteins from the chloroplast stroma into the inner membrane.</text>
</comment>
<evidence type="ECO:0000313" key="16">
    <source>
        <dbReference type="EMBL" id="KAG2500839.1"/>
    </source>
</evidence>